<evidence type="ECO:0008006" key="4">
    <source>
        <dbReference type="Google" id="ProtNLM"/>
    </source>
</evidence>
<dbReference type="OrthoDB" id="184694at2"/>
<feature type="region of interest" description="Disordered" evidence="1">
    <location>
        <begin position="250"/>
        <end position="276"/>
    </location>
</feature>
<dbReference type="EMBL" id="CABFVA020000032">
    <property type="protein sequence ID" value="VVM05845.1"/>
    <property type="molecule type" value="Genomic_DNA"/>
</dbReference>
<reference evidence="2 3" key="1">
    <citation type="submission" date="2019-09" db="EMBL/GenBank/DDBJ databases">
        <authorList>
            <person name="Cremers G."/>
        </authorList>
    </citation>
    <scope>NUCLEOTIDE SEQUENCE [LARGE SCALE GENOMIC DNA]</scope>
    <source>
        <strain evidence="2">4A</strain>
    </source>
</reference>
<protein>
    <recommendedName>
        <fullName evidence="4">CobQ/CobB/MinD/ParA nucleotide binding domain-containing protein</fullName>
    </recommendedName>
</protein>
<organism evidence="2 3">
    <name type="scientific">Methylacidimicrobium tartarophylax</name>
    <dbReference type="NCBI Taxonomy" id="1041768"/>
    <lineage>
        <taxon>Bacteria</taxon>
        <taxon>Pseudomonadati</taxon>
        <taxon>Verrucomicrobiota</taxon>
        <taxon>Methylacidimicrobium</taxon>
    </lineage>
</organism>
<evidence type="ECO:0000313" key="2">
    <source>
        <dbReference type="EMBL" id="VVM05845.1"/>
    </source>
</evidence>
<keyword evidence="3" id="KW-1185">Reference proteome</keyword>
<proteinExistence type="predicted"/>
<dbReference type="RefSeq" id="WP_142659741.1">
    <property type="nucleotide sequence ID" value="NZ_CABFVA020000032.1"/>
</dbReference>
<accession>A0A5E6MBZ0</accession>
<sequence>MIQHRVTIPIQSKGNVGKSTDAIARLGWMSARGLAWQAFDLDSDNRTLSKAVPGVQMVELSEEPETDLIRLFRSVGEAPLTLIDPRAHLSRILMRCLEAVRFFQYGGKEPDTRVTILFFPMDDLAVMDEIAEVVERVGSQADYLVVRNRARIPRIRMYEGSELEKELLSLGACTLELPTLLTDTKDALAALEIGLQRAITPVQAVVDPEVRLDLIHRVILEDWLRLLFGRYERAAGYLLADQEAEKIKRTVAPPPDSEERGAGGRRGGKVNLQNLL</sequence>
<dbReference type="AlphaFoldDB" id="A0A5E6MBZ0"/>
<evidence type="ECO:0000256" key="1">
    <source>
        <dbReference type="SAM" id="MobiDB-lite"/>
    </source>
</evidence>
<name>A0A5E6MBZ0_9BACT</name>
<gene>
    <name evidence="2" type="ORF">MAMT_00828</name>
</gene>
<evidence type="ECO:0000313" key="3">
    <source>
        <dbReference type="Proteomes" id="UP000334923"/>
    </source>
</evidence>
<dbReference type="Proteomes" id="UP000334923">
    <property type="component" value="Unassembled WGS sequence"/>
</dbReference>